<dbReference type="AlphaFoldDB" id="A0A6M5UCA9"/>
<evidence type="ECO:0000313" key="5">
    <source>
        <dbReference type="Proteomes" id="UP000451354"/>
    </source>
</evidence>
<dbReference type="Proteomes" id="UP000451354">
    <property type="component" value="Chromosome"/>
</dbReference>
<feature type="DNA-binding region" description="H-T-H motif" evidence="2">
    <location>
        <begin position="29"/>
        <end position="48"/>
    </location>
</feature>
<dbReference type="GO" id="GO:0003700">
    <property type="term" value="F:DNA-binding transcription factor activity"/>
    <property type="evidence" value="ECO:0007669"/>
    <property type="project" value="TreeGrafter"/>
</dbReference>
<evidence type="ECO:0000313" key="4">
    <source>
        <dbReference type="EMBL" id="QJW35890.1"/>
    </source>
</evidence>
<dbReference type="InterPro" id="IPR001647">
    <property type="entry name" value="HTH_TetR"/>
</dbReference>
<dbReference type="Pfam" id="PF00440">
    <property type="entry name" value="TetR_N"/>
    <property type="match status" value="1"/>
</dbReference>
<reference evidence="4 5" key="1">
    <citation type="journal article" date="2022" name="Int. J. Syst. Evol. Microbiol.">
        <title>Cellulosimicrobium protaetiae sp. nov., isolated from the gut of the larva of Protaetia brevitarsis seulensis.</title>
        <authorList>
            <person name="Le Han H."/>
            <person name="Nguyen T.T.H."/>
            <person name="Li Z."/>
            <person name="Shin N.R."/>
            <person name="Kim S.G."/>
        </authorList>
    </citation>
    <scope>NUCLEOTIDE SEQUENCE [LARGE SCALE GENOMIC DNA]</scope>
    <source>
        <strain evidence="4 5">BI34</strain>
    </source>
</reference>
<dbReference type="EMBL" id="CP052757">
    <property type="protein sequence ID" value="QJW35890.1"/>
    <property type="molecule type" value="Genomic_DNA"/>
</dbReference>
<protein>
    <submittedName>
        <fullName evidence="4">TetR/AcrR family transcriptional regulator</fullName>
    </submittedName>
</protein>
<dbReference type="InterPro" id="IPR050109">
    <property type="entry name" value="HTH-type_TetR-like_transc_reg"/>
</dbReference>
<dbReference type="PANTHER" id="PTHR30055:SF239">
    <property type="entry name" value="TRANSCRIPTIONAL REGULATORY PROTEIN"/>
    <property type="match status" value="1"/>
</dbReference>
<gene>
    <name evidence="4" type="ORF">FIC82_006450</name>
</gene>
<keyword evidence="5" id="KW-1185">Reference proteome</keyword>
<dbReference type="PANTHER" id="PTHR30055">
    <property type="entry name" value="HTH-TYPE TRANSCRIPTIONAL REGULATOR RUTR"/>
    <property type="match status" value="1"/>
</dbReference>
<feature type="domain" description="HTH tetR-type" evidence="3">
    <location>
        <begin position="6"/>
        <end position="66"/>
    </location>
</feature>
<dbReference type="PROSITE" id="PS50977">
    <property type="entry name" value="HTH_TETR_2"/>
    <property type="match status" value="1"/>
</dbReference>
<dbReference type="KEGG" id="cprt:FIC82_006450"/>
<accession>A0A6M5UCA9</accession>
<dbReference type="GO" id="GO:0000976">
    <property type="term" value="F:transcription cis-regulatory region binding"/>
    <property type="evidence" value="ECO:0007669"/>
    <property type="project" value="TreeGrafter"/>
</dbReference>
<evidence type="ECO:0000259" key="3">
    <source>
        <dbReference type="PROSITE" id="PS50977"/>
    </source>
</evidence>
<dbReference type="RefSeq" id="WP_154797978.1">
    <property type="nucleotide sequence ID" value="NZ_CP052757.1"/>
</dbReference>
<dbReference type="Gene3D" id="1.10.357.10">
    <property type="entry name" value="Tetracycline Repressor, domain 2"/>
    <property type="match status" value="1"/>
</dbReference>
<evidence type="ECO:0000256" key="2">
    <source>
        <dbReference type="PROSITE-ProRule" id="PRU00335"/>
    </source>
</evidence>
<dbReference type="InterPro" id="IPR009057">
    <property type="entry name" value="Homeodomain-like_sf"/>
</dbReference>
<organism evidence="4 5">
    <name type="scientific">Cellulosimicrobium protaetiae</name>
    <dbReference type="NCBI Taxonomy" id="2587808"/>
    <lineage>
        <taxon>Bacteria</taxon>
        <taxon>Bacillati</taxon>
        <taxon>Actinomycetota</taxon>
        <taxon>Actinomycetes</taxon>
        <taxon>Micrococcales</taxon>
        <taxon>Promicromonosporaceae</taxon>
        <taxon>Cellulosimicrobium</taxon>
    </lineage>
</organism>
<dbReference type="SUPFAM" id="SSF46689">
    <property type="entry name" value="Homeodomain-like"/>
    <property type="match status" value="1"/>
</dbReference>
<sequence>MPARTLTPRHRWVDAGLDALATGGPDGIRVEALAARLGVTKGGFYGHFADRPAFLAAMLDEWERRCTDAVLAEADAEGGDAAERLRRAGQLSHTPEQQRLDLAVREWARRDEEVAERLRQVDDRRMDHLRGLFATFVDDPDEVEARSTLLFALAVARPLMVARHPGRSAREAVSLAGELLLRKES</sequence>
<dbReference type="OrthoDB" id="3819648at2"/>
<proteinExistence type="predicted"/>
<name>A0A6M5UCA9_9MICO</name>
<keyword evidence="1 2" id="KW-0238">DNA-binding</keyword>
<evidence type="ECO:0000256" key="1">
    <source>
        <dbReference type="ARBA" id="ARBA00023125"/>
    </source>
</evidence>